<sequence>MRPLDIYLYIILVVHLTTCVAAPIWLHRYMKKKYPDKKNGR</sequence>
<gene>
    <name evidence="2" type="ORF">SAMN05192549_107197</name>
</gene>
<feature type="transmembrane region" description="Helical" evidence="1">
    <location>
        <begin position="6"/>
        <end position="26"/>
    </location>
</feature>
<evidence type="ECO:0000313" key="3">
    <source>
        <dbReference type="Proteomes" id="UP000184339"/>
    </source>
</evidence>
<accession>A0A1M7QKT6</accession>
<keyword evidence="1" id="KW-1133">Transmembrane helix</keyword>
<keyword evidence="3" id="KW-1185">Reference proteome</keyword>
<keyword evidence="1" id="KW-0812">Transmembrane</keyword>
<protein>
    <submittedName>
        <fullName evidence="2">Uncharacterized protein</fullName>
    </submittedName>
</protein>
<evidence type="ECO:0000313" key="2">
    <source>
        <dbReference type="EMBL" id="SHN31700.1"/>
    </source>
</evidence>
<dbReference type="Proteomes" id="UP000184339">
    <property type="component" value="Unassembled WGS sequence"/>
</dbReference>
<organism evidence="2 3">
    <name type="scientific">Duganella sacchari</name>
    <dbReference type="NCBI Taxonomy" id="551987"/>
    <lineage>
        <taxon>Bacteria</taxon>
        <taxon>Pseudomonadati</taxon>
        <taxon>Pseudomonadota</taxon>
        <taxon>Betaproteobacteria</taxon>
        <taxon>Burkholderiales</taxon>
        <taxon>Oxalobacteraceae</taxon>
        <taxon>Telluria group</taxon>
        <taxon>Duganella</taxon>
    </lineage>
</organism>
<dbReference type="AlphaFoldDB" id="A0A1M7QKT6"/>
<name>A0A1M7QKT6_9BURK</name>
<reference evidence="3" key="1">
    <citation type="submission" date="2016-11" db="EMBL/GenBank/DDBJ databases">
        <authorList>
            <person name="Varghese N."/>
            <person name="Submissions S."/>
        </authorList>
    </citation>
    <scope>NUCLEOTIDE SEQUENCE [LARGE SCALE GENOMIC DNA]</scope>
    <source>
        <strain evidence="3">Sac-22</strain>
    </source>
</reference>
<evidence type="ECO:0000256" key="1">
    <source>
        <dbReference type="SAM" id="Phobius"/>
    </source>
</evidence>
<keyword evidence="1" id="KW-0472">Membrane</keyword>
<dbReference type="EMBL" id="FRCX01000007">
    <property type="protein sequence ID" value="SHN31700.1"/>
    <property type="molecule type" value="Genomic_DNA"/>
</dbReference>
<proteinExistence type="predicted"/>